<accession>A0AAD5W5A6</accession>
<organism evidence="2 3">
    <name type="scientific">Leucocoprinus birnbaumii</name>
    <dbReference type="NCBI Taxonomy" id="56174"/>
    <lineage>
        <taxon>Eukaryota</taxon>
        <taxon>Fungi</taxon>
        <taxon>Dikarya</taxon>
        <taxon>Basidiomycota</taxon>
        <taxon>Agaricomycotina</taxon>
        <taxon>Agaricomycetes</taxon>
        <taxon>Agaricomycetidae</taxon>
        <taxon>Agaricales</taxon>
        <taxon>Agaricineae</taxon>
        <taxon>Agaricaceae</taxon>
        <taxon>Leucocoprinus</taxon>
    </lineage>
</organism>
<feature type="region of interest" description="Disordered" evidence="1">
    <location>
        <begin position="262"/>
        <end position="296"/>
    </location>
</feature>
<dbReference type="Proteomes" id="UP001213000">
    <property type="component" value="Unassembled WGS sequence"/>
</dbReference>
<proteinExistence type="predicted"/>
<sequence>MHIPSARGASSISFPVIVLWDGIKESASWIAVYSTGSLDLQGSAIAKPYLHVDTICGFTGFWLDESQGYGFVQPAPMQVGRGQCTVEVPDRMIADRADHATSMPPSDVSGTTDSHPANKALSDLEKLSRDHCSGPMGNLDEFAKYWNDFDNIARGLVDAKAISRAERDFLFWSGLPHATRKALGRHMASVDLAYNERLIPTWREAIQAGRHVFRDPSTMPKQEKDIDKLVRALHGLSVDDSNYAVAYARLLLAAPNVADRIPPPSRWTRSHTNEDSSSVIQPPPRTPVGHPNDTARCRPTLRRVQSFVSWQYCPSCVSQQSAHQHHHTS</sequence>
<evidence type="ECO:0000313" key="3">
    <source>
        <dbReference type="Proteomes" id="UP001213000"/>
    </source>
</evidence>
<keyword evidence="3" id="KW-1185">Reference proteome</keyword>
<dbReference type="EMBL" id="JANIEX010000068">
    <property type="protein sequence ID" value="KAJ3574440.1"/>
    <property type="molecule type" value="Genomic_DNA"/>
</dbReference>
<evidence type="ECO:0000256" key="1">
    <source>
        <dbReference type="SAM" id="MobiDB-lite"/>
    </source>
</evidence>
<comment type="caution">
    <text evidence="2">The sequence shown here is derived from an EMBL/GenBank/DDBJ whole genome shotgun (WGS) entry which is preliminary data.</text>
</comment>
<evidence type="ECO:0000313" key="2">
    <source>
        <dbReference type="EMBL" id="KAJ3574440.1"/>
    </source>
</evidence>
<protein>
    <submittedName>
        <fullName evidence="2">Uncharacterized protein</fullName>
    </submittedName>
</protein>
<name>A0AAD5W5A6_9AGAR</name>
<reference evidence="2" key="1">
    <citation type="submission" date="2022-07" db="EMBL/GenBank/DDBJ databases">
        <title>Genome Sequence of Leucocoprinus birnbaumii.</title>
        <authorList>
            <person name="Buettner E."/>
        </authorList>
    </citation>
    <scope>NUCLEOTIDE SEQUENCE</scope>
    <source>
        <strain evidence="2">VT141</strain>
    </source>
</reference>
<gene>
    <name evidence="2" type="ORF">NP233_g1772</name>
</gene>
<dbReference type="AlphaFoldDB" id="A0AAD5W5A6"/>